<dbReference type="Proteomes" id="UP000177208">
    <property type="component" value="Unassembled WGS sequence"/>
</dbReference>
<protein>
    <submittedName>
        <fullName evidence="1">Uncharacterized protein</fullName>
    </submittedName>
</protein>
<gene>
    <name evidence="1" type="ORF">A2774_01975</name>
</gene>
<proteinExistence type="predicted"/>
<dbReference type="EMBL" id="MFZG01000012">
    <property type="protein sequence ID" value="OGK17100.1"/>
    <property type="molecule type" value="Genomic_DNA"/>
</dbReference>
<sequence>MDDLSAEAQPQSPPIKTQISEADQIILDAATEYLAYYKNIEKPQDTLRGIDDVPEHLLSPPAKEAAKNMLLDKITSSVFDPKLQHTDEDWRIKVESLGLSPEIAKEVTERVLALAQSKEKERLDAISITPPIALAQEFMKTYPTDSPDELRTTLENIPDQLLPRAAKAIALQLIADKENEIKSRQEIRTQELIKKAPADAQQFLRHYQRESPEEILGFLDAIPEDNLSTHAKEKVREILSKNPQP</sequence>
<evidence type="ECO:0000313" key="2">
    <source>
        <dbReference type="Proteomes" id="UP000177208"/>
    </source>
</evidence>
<name>A0A1F7GDT3_9BACT</name>
<dbReference type="AlphaFoldDB" id="A0A1F7GDT3"/>
<evidence type="ECO:0000313" key="1">
    <source>
        <dbReference type="EMBL" id="OGK17100.1"/>
    </source>
</evidence>
<reference evidence="1 2" key="1">
    <citation type="journal article" date="2016" name="Nat. Commun.">
        <title>Thousands of microbial genomes shed light on interconnected biogeochemical processes in an aquifer system.</title>
        <authorList>
            <person name="Anantharaman K."/>
            <person name="Brown C.T."/>
            <person name="Hug L.A."/>
            <person name="Sharon I."/>
            <person name="Castelle C.J."/>
            <person name="Probst A.J."/>
            <person name="Thomas B.C."/>
            <person name="Singh A."/>
            <person name="Wilkins M.J."/>
            <person name="Karaoz U."/>
            <person name="Brodie E.L."/>
            <person name="Williams K.H."/>
            <person name="Hubbard S.S."/>
            <person name="Banfield J.F."/>
        </authorList>
    </citation>
    <scope>NUCLEOTIDE SEQUENCE [LARGE SCALE GENOMIC DNA]</scope>
</reference>
<comment type="caution">
    <text evidence="1">The sequence shown here is derived from an EMBL/GenBank/DDBJ whole genome shotgun (WGS) entry which is preliminary data.</text>
</comment>
<organism evidence="1 2">
    <name type="scientific">Candidatus Roizmanbacteria bacterium RIFCSPHIGHO2_01_FULL_39_12c</name>
    <dbReference type="NCBI Taxonomy" id="1802031"/>
    <lineage>
        <taxon>Bacteria</taxon>
        <taxon>Candidatus Roizmaniibacteriota</taxon>
    </lineage>
</organism>
<accession>A0A1F7GDT3</accession>